<dbReference type="RefSeq" id="WP_072825124.1">
    <property type="nucleotide sequence ID" value="NZ_FQUJ01000020.1"/>
</dbReference>
<evidence type="ECO:0000256" key="2">
    <source>
        <dbReference type="ARBA" id="ARBA00022475"/>
    </source>
</evidence>
<evidence type="ECO:0000256" key="5">
    <source>
        <dbReference type="ARBA" id="ARBA00023136"/>
    </source>
</evidence>
<dbReference type="OrthoDB" id="9781030at2"/>
<name>A0A1M5E5F9_9GAMM</name>
<sequence>MRNGEKTDDPRGREAEKPAQIPRKGWWDIAKRVKEEVDNDHVAMIAAGIAFYGLLAIFPAIVALISIWSLVFDPQQITQQIASVGNLLPQQAADIINQQARKASSNAGAGIGLAALGGLLLTLYSASKGTKGLMEGLNIIYDEQEARGLLKRTLVTLLLTLGGMLVAIVALGSILLIPALVKLLGLPEPLATLINLARWLLLLIMLMVSLAILYRYAADRDEPRWQWTSVGAVAGVVLWLLGSIAFSIYVRNFGSYNETYGSLGAVVILLMWFWLSAFIVLLGAELNSEMERQTRRDTTKGKREPLGKRGAHAADTVGEKRS</sequence>
<comment type="subcellular location">
    <subcellularLocation>
        <location evidence="1">Cell membrane</location>
        <topology evidence="1">Multi-pass membrane protein</topology>
    </subcellularLocation>
</comment>
<keyword evidence="3 7" id="KW-0812">Transmembrane</keyword>
<feature type="transmembrane region" description="Helical" evidence="7">
    <location>
        <begin position="262"/>
        <end position="286"/>
    </location>
</feature>
<gene>
    <name evidence="8" type="ORF">SAMN02745148_03433</name>
</gene>
<feature type="transmembrane region" description="Helical" evidence="7">
    <location>
        <begin position="229"/>
        <end position="250"/>
    </location>
</feature>
<feature type="transmembrane region" description="Helical" evidence="7">
    <location>
        <begin position="107"/>
        <end position="126"/>
    </location>
</feature>
<feature type="transmembrane region" description="Helical" evidence="7">
    <location>
        <begin position="42"/>
        <end position="68"/>
    </location>
</feature>
<keyword evidence="9" id="KW-1185">Reference proteome</keyword>
<dbReference type="EMBL" id="FQUJ01000020">
    <property type="protein sequence ID" value="SHF74312.1"/>
    <property type="molecule type" value="Genomic_DNA"/>
</dbReference>
<dbReference type="AlphaFoldDB" id="A0A1M5E5F9"/>
<evidence type="ECO:0000313" key="9">
    <source>
        <dbReference type="Proteomes" id="UP000184346"/>
    </source>
</evidence>
<dbReference type="STRING" id="1121942.SAMN02745148_03433"/>
<feature type="region of interest" description="Disordered" evidence="6">
    <location>
        <begin position="292"/>
        <end position="322"/>
    </location>
</feature>
<feature type="compositionally biased region" description="Basic and acidic residues" evidence="6">
    <location>
        <begin position="292"/>
        <end position="307"/>
    </location>
</feature>
<dbReference type="Proteomes" id="UP000184346">
    <property type="component" value="Unassembled WGS sequence"/>
</dbReference>
<dbReference type="PANTHER" id="PTHR30213:SF0">
    <property type="entry name" value="UPF0761 MEMBRANE PROTEIN YIHY"/>
    <property type="match status" value="1"/>
</dbReference>
<dbReference type="GO" id="GO:0005886">
    <property type="term" value="C:plasma membrane"/>
    <property type="evidence" value="ECO:0007669"/>
    <property type="project" value="UniProtKB-SubCell"/>
</dbReference>
<dbReference type="PIRSF" id="PIRSF035875">
    <property type="entry name" value="RNase_BN"/>
    <property type="match status" value="1"/>
</dbReference>
<dbReference type="PANTHER" id="PTHR30213">
    <property type="entry name" value="INNER MEMBRANE PROTEIN YHJD"/>
    <property type="match status" value="1"/>
</dbReference>
<proteinExistence type="predicted"/>
<dbReference type="Pfam" id="PF03631">
    <property type="entry name" value="Virul_fac_BrkB"/>
    <property type="match status" value="1"/>
</dbReference>
<evidence type="ECO:0000256" key="1">
    <source>
        <dbReference type="ARBA" id="ARBA00004651"/>
    </source>
</evidence>
<protein>
    <submittedName>
        <fullName evidence="8">Membrane protein</fullName>
    </submittedName>
</protein>
<keyword evidence="5 7" id="KW-0472">Membrane</keyword>
<dbReference type="NCBIfam" id="TIGR00765">
    <property type="entry name" value="yihY_not_rbn"/>
    <property type="match status" value="1"/>
</dbReference>
<keyword evidence="2" id="KW-1003">Cell membrane</keyword>
<keyword evidence="4 7" id="KW-1133">Transmembrane helix</keyword>
<feature type="transmembrane region" description="Helical" evidence="7">
    <location>
        <begin position="197"/>
        <end position="217"/>
    </location>
</feature>
<evidence type="ECO:0000256" key="6">
    <source>
        <dbReference type="SAM" id="MobiDB-lite"/>
    </source>
</evidence>
<dbReference type="InterPro" id="IPR017039">
    <property type="entry name" value="Virul_fac_BrkB"/>
</dbReference>
<evidence type="ECO:0000313" key="8">
    <source>
        <dbReference type="EMBL" id="SHF74312.1"/>
    </source>
</evidence>
<evidence type="ECO:0000256" key="4">
    <source>
        <dbReference type="ARBA" id="ARBA00022989"/>
    </source>
</evidence>
<accession>A0A1M5E5F9</accession>
<feature type="transmembrane region" description="Helical" evidence="7">
    <location>
        <begin position="154"/>
        <end position="177"/>
    </location>
</feature>
<evidence type="ECO:0000256" key="3">
    <source>
        <dbReference type="ARBA" id="ARBA00022692"/>
    </source>
</evidence>
<reference evidence="8 9" key="1">
    <citation type="submission" date="2016-11" db="EMBL/GenBank/DDBJ databases">
        <authorList>
            <person name="Jaros S."/>
            <person name="Januszkiewicz K."/>
            <person name="Wedrychowicz H."/>
        </authorList>
    </citation>
    <scope>NUCLEOTIDE SEQUENCE [LARGE SCALE GENOMIC DNA]</scope>
    <source>
        <strain evidence="8 9">DSM 19980</strain>
    </source>
</reference>
<organism evidence="8 9">
    <name type="scientific">Modicisalibacter ilicicola DSM 19980</name>
    <dbReference type="NCBI Taxonomy" id="1121942"/>
    <lineage>
        <taxon>Bacteria</taxon>
        <taxon>Pseudomonadati</taxon>
        <taxon>Pseudomonadota</taxon>
        <taxon>Gammaproteobacteria</taxon>
        <taxon>Oceanospirillales</taxon>
        <taxon>Halomonadaceae</taxon>
        <taxon>Modicisalibacter</taxon>
    </lineage>
</organism>
<evidence type="ECO:0000256" key="7">
    <source>
        <dbReference type="SAM" id="Phobius"/>
    </source>
</evidence>